<reference evidence="7" key="1">
    <citation type="submission" date="2023-07" db="EMBL/GenBank/DDBJ databases">
        <title>Black Yeasts Isolated from many extreme environments.</title>
        <authorList>
            <person name="Coleine C."/>
            <person name="Stajich J.E."/>
            <person name="Selbmann L."/>
        </authorList>
    </citation>
    <scope>NUCLEOTIDE SEQUENCE</scope>
    <source>
        <strain evidence="7">CCFEE 5485</strain>
    </source>
</reference>
<feature type="transmembrane region" description="Helical" evidence="5">
    <location>
        <begin position="73"/>
        <end position="92"/>
    </location>
</feature>
<feature type="transmembrane region" description="Helical" evidence="5">
    <location>
        <begin position="154"/>
        <end position="175"/>
    </location>
</feature>
<dbReference type="Pfam" id="PF00324">
    <property type="entry name" value="AA_permease"/>
    <property type="match status" value="1"/>
</dbReference>
<feature type="transmembrane region" description="Helical" evidence="5">
    <location>
        <begin position="412"/>
        <end position="434"/>
    </location>
</feature>
<evidence type="ECO:0000259" key="6">
    <source>
        <dbReference type="Pfam" id="PF00324"/>
    </source>
</evidence>
<dbReference type="Gene3D" id="1.20.1740.10">
    <property type="entry name" value="Amino acid/polyamine transporter I"/>
    <property type="match status" value="2"/>
</dbReference>
<dbReference type="PIRSF" id="PIRSF006060">
    <property type="entry name" value="AA_transporter"/>
    <property type="match status" value="1"/>
</dbReference>
<evidence type="ECO:0000313" key="7">
    <source>
        <dbReference type="EMBL" id="KAK3674970.1"/>
    </source>
</evidence>
<evidence type="ECO:0000256" key="3">
    <source>
        <dbReference type="ARBA" id="ARBA00022989"/>
    </source>
</evidence>
<feature type="domain" description="Amino acid permease/ SLC12A" evidence="6">
    <location>
        <begin position="157"/>
        <end position="463"/>
    </location>
</feature>
<feature type="transmembrane region" description="Helical" evidence="5">
    <location>
        <begin position="440"/>
        <end position="459"/>
    </location>
</feature>
<dbReference type="GO" id="GO:0016020">
    <property type="term" value="C:membrane"/>
    <property type="evidence" value="ECO:0007669"/>
    <property type="project" value="UniProtKB-SubCell"/>
</dbReference>
<name>A0AAE1C1W5_9PEZI</name>
<dbReference type="Proteomes" id="UP001274830">
    <property type="component" value="Unassembled WGS sequence"/>
</dbReference>
<feature type="transmembrane region" description="Helical" evidence="5">
    <location>
        <begin position="351"/>
        <end position="368"/>
    </location>
</feature>
<keyword evidence="4 5" id="KW-0472">Membrane</keyword>
<evidence type="ECO:0000313" key="8">
    <source>
        <dbReference type="Proteomes" id="UP001274830"/>
    </source>
</evidence>
<keyword evidence="2 5" id="KW-0812">Transmembrane</keyword>
<dbReference type="InterPro" id="IPR050524">
    <property type="entry name" value="APC_YAT"/>
</dbReference>
<feature type="transmembrane region" description="Helical" evidence="5">
    <location>
        <begin position="306"/>
        <end position="331"/>
    </location>
</feature>
<keyword evidence="3 5" id="KW-1133">Transmembrane helix</keyword>
<keyword evidence="8" id="KW-1185">Reference proteome</keyword>
<accession>A0AAE1C1W5</accession>
<dbReference type="GO" id="GO:0015171">
    <property type="term" value="F:amino acid transmembrane transporter activity"/>
    <property type="evidence" value="ECO:0007669"/>
    <property type="project" value="TreeGrafter"/>
</dbReference>
<evidence type="ECO:0000256" key="5">
    <source>
        <dbReference type="SAM" id="Phobius"/>
    </source>
</evidence>
<dbReference type="PANTHER" id="PTHR43341">
    <property type="entry name" value="AMINO ACID PERMEASE"/>
    <property type="match status" value="1"/>
</dbReference>
<evidence type="ECO:0000256" key="2">
    <source>
        <dbReference type="ARBA" id="ARBA00022692"/>
    </source>
</evidence>
<organism evidence="7 8">
    <name type="scientific">Recurvomyces mirabilis</name>
    <dbReference type="NCBI Taxonomy" id="574656"/>
    <lineage>
        <taxon>Eukaryota</taxon>
        <taxon>Fungi</taxon>
        <taxon>Dikarya</taxon>
        <taxon>Ascomycota</taxon>
        <taxon>Pezizomycotina</taxon>
        <taxon>Dothideomycetes</taxon>
        <taxon>Dothideomycetidae</taxon>
        <taxon>Mycosphaerellales</taxon>
        <taxon>Teratosphaeriaceae</taxon>
        <taxon>Recurvomyces</taxon>
    </lineage>
</organism>
<feature type="transmembrane region" description="Helical" evidence="5">
    <location>
        <begin position="374"/>
        <end position="391"/>
    </location>
</feature>
<dbReference type="EMBL" id="JAUTXT010000017">
    <property type="protein sequence ID" value="KAK3674970.1"/>
    <property type="molecule type" value="Genomic_DNA"/>
</dbReference>
<evidence type="ECO:0000256" key="4">
    <source>
        <dbReference type="ARBA" id="ARBA00023136"/>
    </source>
</evidence>
<dbReference type="AlphaFoldDB" id="A0AAE1C1W5"/>
<sequence length="521" mass="57213">MAHLMSEDTKAPYEYAQDQAPPIHESGDIWENNDGLRRRLGNRQIQLIAIGGSIGTALFISIGTGLASGGPGSLFIAYTICTLLLGLVNNCMAERTVLMPVSGGFVRLAGKWVDDAFGFMAGWNFFLYGALLIPIEITALTSVLAFWSPDIPPWSGKVILIALLFCFTFFTMVGCNPQHDAYGFRNWSHPGSFAEHITTGPLGRFEGFLAALWAASFPIVGPEYASMTAGEAKRPRVTVKDAFKTMYWRFGVFFIIGALACRIILPYDDPTLVDILSGKATGSGTANASPYVIAMKNLGISVLPQVVSVLMVTSIFSAGNTLTYCATRSLYGLALEGRAPRLLRKCTKSGIPIYCFAVVMVFPFLSFLQVSNSSVVVLNWLVNLITAGGIINSQGIDRRTFPYTAYFQPYSAYIGLAWMICIVTCYGYTSFAPWSVTSFFTYYTMVIDAPVRFFFWKFFKGTRLVKSVEADLIWERPMNDAYEATFAEPAIGFWRECGQMIGIGRGKGRGKAEADGEIHTS</sequence>
<feature type="transmembrane region" description="Helical" evidence="5">
    <location>
        <begin position="125"/>
        <end position="148"/>
    </location>
</feature>
<dbReference type="PANTHER" id="PTHR43341:SF6">
    <property type="entry name" value="AMINO ACID TRANSPORTER (EUROFUNG)"/>
    <property type="match status" value="1"/>
</dbReference>
<comment type="caution">
    <text evidence="7">The sequence shown here is derived from an EMBL/GenBank/DDBJ whole genome shotgun (WGS) entry which is preliminary data.</text>
</comment>
<comment type="subcellular location">
    <subcellularLocation>
        <location evidence="1">Membrane</location>
        <topology evidence="1">Multi-pass membrane protein</topology>
    </subcellularLocation>
</comment>
<gene>
    <name evidence="7" type="ORF">LTR78_005314</name>
</gene>
<evidence type="ECO:0000256" key="1">
    <source>
        <dbReference type="ARBA" id="ARBA00004141"/>
    </source>
</evidence>
<feature type="transmembrane region" description="Helical" evidence="5">
    <location>
        <begin position="246"/>
        <end position="265"/>
    </location>
</feature>
<proteinExistence type="predicted"/>
<protein>
    <recommendedName>
        <fullName evidence="6">Amino acid permease/ SLC12A domain-containing protein</fullName>
    </recommendedName>
</protein>
<dbReference type="InterPro" id="IPR004841">
    <property type="entry name" value="AA-permease/SLC12A_dom"/>
</dbReference>
<feature type="transmembrane region" description="Helical" evidence="5">
    <location>
        <begin position="47"/>
        <end position="67"/>
    </location>
</feature>